<comment type="cofactor">
    <cofactor evidence="1">
        <name>Zn(2+)</name>
        <dbReference type="ChEBI" id="CHEBI:29105"/>
    </cofactor>
</comment>
<keyword evidence="6" id="KW-0482">Metalloprotease</keyword>
<evidence type="ECO:0000256" key="4">
    <source>
        <dbReference type="ARBA" id="ARBA00022801"/>
    </source>
</evidence>
<keyword evidence="5" id="KW-0862">Zinc</keyword>
<dbReference type="InterPro" id="IPR012962">
    <property type="entry name" value="Pept_M54_archaemetzincn"/>
</dbReference>
<dbReference type="EMBL" id="QGMY01000002">
    <property type="protein sequence ID" value="PWR74111.1"/>
    <property type="molecule type" value="Genomic_DNA"/>
</dbReference>
<sequence length="181" mass="20558">MDIQIFWDRGAPQGLEIPVSRTISQVLDIPVQVFTNPLLYNGFSINRHQFDATAILSCIDTYKRRNNIESPLLLVISDDIFKPASLYIFGLARPRTGSAVVSAARLRNEFWDLPSDEKALGNRIITEGAHEIGHLLGLEHCQDERCVMANPECLDDLDHKKTWLCDDCKMRLKTLHPVCIR</sequence>
<comment type="caution">
    <text evidence="7">The sequence shown here is derived from an EMBL/GenBank/DDBJ whole genome shotgun (WGS) entry which is preliminary data.</text>
</comment>
<dbReference type="GO" id="GO:0008270">
    <property type="term" value="F:zinc ion binding"/>
    <property type="evidence" value="ECO:0007669"/>
    <property type="project" value="InterPro"/>
</dbReference>
<organism evidence="7 8">
    <name type="scientific">Methanospirillum lacunae</name>
    <dbReference type="NCBI Taxonomy" id="668570"/>
    <lineage>
        <taxon>Archaea</taxon>
        <taxon>Methanobacteriati</taxon>
        <taxon>Methanobacteriota</taxon>
        <taxon>Stenosarchaea group</taxon>
        <taxon>Methanomicrobia</taxon>
        <taxon>Methanomicrobiales</taxon>
        <taxon>Methanospirillaceae</taxon>
        <taxon>Methanospirillum</taxon>
    </lineage>
</organism>
<dbReference type="SUPFAM" id="SSF55486">
    <property type="entry name" value="Metalloproteases ('zincins'), catalytic domain"/>
    <property type="match status" value="1"/>
</dbReference>
<dbReference type="PANTHER" id="PTHR15910:SF1">
    <property type="entry name" value="ARCHAEMETZINCIN-2"/>
    <property type="match status" value="1"/>
</dbReference>
<dbReference type="GeneID" id="97549475"/>
<dbReference type="Pfam" id="PF07998">
    <property type="entry name" value="Peptidase_M54"/>
    <property type="match status" value="1"/>
</dbReference>
<dbReference type="AlphaFoldDB" id="A0A2V2NEU1"/>
<evidence type="ECO:0000256" key="1">
    <source>
        <dbReference type="ARBA" id="ARBA00001947"/>
    </source>
</evidence>
<keyword evidence="3" id="KW-0479">Metal-binding</keyword>
<dbReference type="Proteomes" id="UP000245657">
    <property type="component" value="Unassembled WGS sequence"/>
</dbReference>
<evidence type="ECO:0000313" key="7">
    <source>
        <dbReference type="EMBL" id="PWR74111.1"/>
    </source>
</evidence>
<dbReference type="OrthoDB" id="50281at2157"/>
<dbReference type="GO" id="GO:0006508">
    <property type="term" value="P:proteolysis"/>
    <property type="evidence" value="ECO:0007669"/>
    <property type="project" value="UniProtKB-KW"/>
</dbReference>
<keyword evidence="2" id="KW-0645">Protease</keyword>
<reference evidence="7 8" key="1">
    <citation type="submission" date="2018-05" db="EMBL/GenBank/DDBJ databases">
        <title>Draft genome of Methanospirillum lacunae Ki8-1.</title>
        <authorList>
            <person name="Dueholm M.S."/>
            <person name="Nielsen P.H."/>
            <person name="Bakmann L.F."/>
            <person name="Otzen D.E."/>
        </authorList>
    </citation>
    <scope>NUCLEOTIDE SEQUENCE [LARGE SCALE GENOMIC DNA]</scope>
    <source>
        <strain evidence="7 8">Ki8-1</strain>
    </source>
</reference>
<dbReference type="RefSeq" id="WP_109967390.1">
    <property type="nucleotide sequence ID" value="NZ_CP176093.1"/>
</dbReference>
<dbReference type="Gene3D" id="3.40.390.10">
    <property type="entry name" value="Collagenase (Catalytic Domain)"/>
    <property type="match status" value="1"/>
</dbReference>
<dbReference type="NCBIfam" id="NF033823">
    <property type="entry name" value="archmetzin"/>
    <property type="match status" value="1"/>
</dbReference>
<dbReference type="CDD" id="cd11375">
    <property type="entry name" value="Peptidase_M54"/>
    <property type="match status" value="1"/>
</dbReference>
<evidence type="ECO:0000313" key="8">
    <source>
        <dbReference type="Proteomes" id="UP000245657"/>
    </source>
</evidence>
<accession>A0A2V2NEU1</accession>
<gene>
    <name evidence="7" type="ORF">DK846_02850</name>
</gene>
<keyword evidence="8" id="KW-1185">Reference proteome</keyword>
<evidence type="ECO:0000256" key="5">
    <source>
        <dbReference type="ARBA" id="ARBA00022833"/>
    </source>
</evidence>
<evidence type="ECO:0000256" key="3">
    <source>
        <dbReference type="ARBA" id="ARBA00022723"/>
    </source>
</evidence>
<dbReference type="InterPro" id="IPR012091">
    <property type="entry name" value="Pept_M54_archaemetzncn_arc/bac"/>
</dbReference>
<evidence type="ECO:0000256" key="2">
    <source>
        <dbReference type="ARBA" id="ARBA00022670"/>
    </source>
</evidence>
<name>A0A2V2NEU1_9EURY</name>
<dbReference type="PANTHER" id="PTHR15910">
    <property type="entry name" value="ARCHAEMETZINCIN"/>
    <property type="match status" value="1"/>
</dbReference>
<dbReference type="GO" id="GO:0008237">
    <property type="term" value="F:metallopeptidase activity"/>
    <property type="evidence" value="ECO:0007669"/>
    <property type="project" value="UniProtKB-KW"/>
</dbReference>
<proteinExistence type="predicted"/>
<evidence type="ECO:0000256" key="6">
    <source>
        <dbReference type="ARBA" id="ARBA00023049"/>
    </source>
</evidence>
<dbReference type="InterPro" id="IPR024079">
    <property type="entry name" value="MetalloPept_cat_dom_sf"/>
</dbReference>
<keyword evidence="4" id="KW-0378">Hydrolase</keyword>
<protein>
    <submittedName>
        <fullName evidence="7">Peptidase M54</fullName>
    </submittedName>
</protein>